<gene>
    <name evidence="2" type="ORF">V473_20390</name>
</gene>
<comment type="caution">
    <text evidence="2">The sequence shown here is derived from an EMBL/GenBank/DDBJ whole genome shotgun (WGS) entry which is preliminary data.</text>
</comment>
<evidence type="ECO:0000259" key="1">
    <source>
        <dbReference type="Pfam" id="PF13577"/>
    </source>
</evidence>
<reference evidence="2 3" key="1">
    <citation type="journal article" date="2015" name="G3 (Bethesda)">
        <title>Insights into Ongoing Evolution of the Hexachlorocyclohexane Catabolic Pathway from Comparative Genomics of Ten Sphingomonadaceae Strains.</title>
        <authorList>
            <person name="Pearce S.L."/>
            <person name="Oakeshott J.G."/>
            <person name="Pandey G."/>
        </authorList>
    </citation>
    <scope>NUCLEOTIDE SEQUENCE [LARGE SCALE GENOMIC DNA]</scope>
    <source>
        <strain evidence="2 3">LL01</strain>
    </source>
</reference>
<name>A0A0J7XNR0_9SPHN</name>
<keyword evidence="3" id="KW-1185">Reference proteome</keyword>
<dbReference type="InterPro" id="IPR037401">
    <property type="entry name" value="SnoaL-like"/>
</dbReference>
<protein>
    <recommendedName>
        <fullName evidence="1">SnoaL-like domain-containing protein</fullName>
    </recommendedName>
</protein>
<dbReference type="Proteomes" id="UP000052232">
    <property type="component" value="Unassembled WGS sequence"/>
</dbReference>
<dbReference type="CDD" id="cd00531">
    <property type="entry name" value="NTF2_like"/>
    <property type="match status" value="1"/>
</dbReference>
<dbReference type="Gene3D" id="3.10.450.50">
    <property type="match status" value="1"/>
</dbReference>
<proteinExistence type="predicted"/>
<feature type="domain" description="SnoaL-like" evidence="1">
    <location>
        <begin position="4"/>
        <end position="124"/>
    </location>
</feature>
<dbReference type="STRING" id="1420583.V473_20390"/>
<evidence type="ECO:0000313" key="2">
    <source>
        <dbReference type="EMBL" id="KMS53312.1"/>
    </source>
</evidence>
<dbReference type="SUPFAM" id="SSF54427">
    <property type="entry name" value="NTF2-like"/>
    <property type="match status" value="1"/>
</dbReference>
<evidence type="ECO:0000313" key="3">
    <source>
        <dbReference type="Proteomes" id="UP000052232"/>
    </source>
</evidence>
<organism evidence="2 3">
    <name type="scientific">Sphingobium cupriresistens LL01</name>
    <dbReference type="NCBI Taxonomy" id="1420583"/>
    <lineage>
        <taxon>Bacteria</taxon>
        <taxon>Pseudomonadati</taxon>
        <taxon>Pseudomonadota</taxon>
        <taxon>Alphaproteobacteria</taxon>
        <taxon>Sphingomonadales</taxon>
        <taxon>Sphingomonadaceae</taxon>
        <taxon>Sphingobium</taxon>
    </lineage>
</organism>
<dbReference type="RefSeq" id="WP_066608533.1">
    <property type="nucleotide sequence ID" value="NZ_KQ130436.1"/>
</dbReference>
<sequence length="143" mass="16185">MTMEEMLDRAAIHLLMATYTINGDRGRIAALADVFAKDGLLEFSGEQSRGRQAILDRLGTPGQPRDPRHSFTRHNLTSSLVELDGDGASGRTYFQVMTDIGMDHHGHYADRFVRTDAGWKIAHRQVRIDWQSPDSLYPTFPKR</sequence>
<dbReference type="AlphaFoldDB" id="A0A0J7XNR0"/>
<dbReference type="InterPro" id="IPR032710">
    <property type="entry name" value="NTF2-like_dom_sf"/>
</dbReference>
<dbReference type="EMBL" id="JACT01000005">
    <property type="protein sequence ID" value="KMS53312.1"/>
    <property type="molecule type" value="Genomic_DNA"/>
</dbReference>
<accession>A0A0J7XNR0</accession>
<dbReference type="PATRIC" id="fig|1420583.3.peg.3887"/>
<dbReference type="Pfam" id="PF13577">
    <property type="entry name" value="SnoaL_4"/>
    <property type="match status" value="1"/>
</dbReference>